<sequence>MNKITCLYFFVFISLCSANAQIKIKGIVRNQNNIGVKYVTVCVDSIYTLTDRNGQFTLELPIDIKGDMTCTHIGYKKKVIPYSIYKGGAVAISLEDKIYELDEALVVNRKTRPTVILRKGMKLPGDVAFGNAPSGKYEIGTKFTVHDNFIIDNFNLKIEECTYKHCTLRLVVYEFVKGQFFPIISNPIYFNLSPLNKDSEINIKTTSSIALHKGKDYFVGLTIVSGSKGTIHFPATLRSGFVRNLIKGTAKKLPATVRIGIIGRKQTVFP</sequence>
<dbReference type="Proteomes" id="UP000003160">
    <property type="component" value="Unassembled WGS sequence"/>
</dbReference>
<dbReference type="SUPFAM" id="SSF49464">
    <property type="entry name" value="Carboxypeptidase regulatory domain-like"/>
    <property type="match status" value="1"/>
</dbReference>
<dbReference type="OrthoDB" id="1064484at2"/>
<evidence type="ECO:0000313" key="2">
    <source>
        <dbReference type="EMBL" id="EFA44982.1"/>
    </source>
</evidence>
<evidence type="ECO:0000256" key="1">
    <source>
        <dbReference type="SAM" id="SignalP"/>
    </source>
</evidence>
<evidence type="ECO:0000313" key="3">
    <source>
        <dbReference type="Proteomes" id="UP000003160"/>
    </source>
</evidence>
<comment type="caution">
    <text evidence="2">The sequence shown here is derived from an EMBL/GenBank/DDBJ whole genome shotgun (WGS) entry which is preliminary data.</text>
</comment>
<dbReference type="RefSeq" id="WP_007172723.1">
    <property type="nucleotide sequence ID" value="NZ_GG704780.1"/>
</dbReference>
<dbReference type="AlphaFoldDB" id="D1PUH4"/>
<gene>
    <name evidence="2" type="ORF">HMPREF0645_0609</name>
</gene>
<feature type="chain" id="PRO_5003025194" description="Carboxypeptidase-like regulatory domain-containing protein" evidence="1">
    <location>
        <begin position="21"/>
        <end position="270"/>
    </location>
</feature>
<keyword evidence="1" id="KW-0732">Signal</keyword>
<reference evidence="2 3" key="1">
    <citation type="submission" date="2009-10" db="EMBL/GenBank/DDBJ databases">
        <authorList>
            <person name="Qin X."/>
            <person name="Bachman B."/>
            <person name="Battles P."/>
            <person name="Bell A."/>
            <person name="Bess C."/>
            <person name="Bickham C."/>
            <person name="Chaboub L."/>
            <person name="Chen D."/>
            <person name="Coyle M."/>
            <person name="Deiros D.R."/>
            <person name="Dinh H."/>
            <person name="Forbes L."/>
            <person name="Fowler G."/>
            <person name="Francisco L."/>
            <person name="Fu Q."/>
            <person name="Gubbala S."/>
            <person name="Hale W."/>
            <person name="Han Y."/>
            <person name="Hemphill L."/>
            <person name="Highlander S.K."/>
            <person name="Hirani K."/>
            <person name="Hogues M."/>
            <person name="Jackson L."/>
            <person name="Jakkamsetti A."/>
            <person name="Javaid M."/>
            <person name="Jiang H."/>
            <person name="Korchina V."/>
            <person name="Kovar C."/>
            <person name="Lara F."/>
            <person name="Lee S."/>
            <person name="Mata R."/>
            <person name="Mathew T."/>
            <person name="Moen C."/>
            <person name="Morales K."/>
            <person name="Munidasa M."/>
            <person name="Nazareth L."/>
            <person name="Ngo R."/>
            <person name="Nguyen L."/>
            <person name="Okwuonu G."/>
            <person name="Ongeri F."/>
            <person name="Patil S."/>
            <person name="Petrosino J."/>
            <person name="Pham C."/>
            <person name="Pham P."/>
            <person name="Pu L.-L."/>
            <person name="Puazo M."/>
            <person name="Raj R."/>
            <person name="Reid J."/>
            <person name="Rouhana J."/>
            <person name="Saada N."/>
            <person name="Shang Y."/>
            <person name="Simmons D."/>
            <person name="Thornton R."/>
            <person name="Warren J."/>
            <person name="Weissenberger G."/>
            <person name="Zhang J."/>
            <person name="Zhang L."/>
            <person name="Zhou C."/>
            <person name="Zhu D."/>
            <person name="Muzny D."/>
            <person name="Worley K."/>
            <person name="Gibbs R."/>
        </authorList>
    </citation>
    <scope>NUCLEOTIDE SEQUENCE [LARGE SCALE GENOMIC DNA]</scope>
    <source>
        <strain evidence="2 3">DSM 17361</strain>
    </source>
</reference>
<dbReference type="EMBL" id="ACKS01000029">
    <property type="protein sequence ID" value="EFA44982.1"/>
    <property type="molecule type" value="Genomic_DNA"/>
</dbReference>
<organism evidence="2 3">
    <name type="scientific">Hallella bergensis DSM 17361</name>
    <dbReference type="NCBI Taxonomy" id="585502"/>
    <lineage>
        <taxon>Bacteria</taxon>
        <taxon>Pseudomonadati</taxon>
        <taxon>Bacteroidota</taxon>
        <taxon>Bacteroidia</taxon>
        <taxon>Bacteroidales</taxon>
        <taxon>Prevotellaceae</taxon>
        <taxon>Hallella</taxon>
    </lineage>
</organism>
<evidence type="ECO:0008006" key="4">
    <source>
        <dbReference type="Google" id="ProtNLM"/>
    </source>
</evidence>
<dbReference type="InterPro" id="IPR008969">
    <property type="entry name" value="CarboxyPept-like_regulatory"/>
</dbReference>
<proteinExistence type="predicted"/>
<accession>D1PUH4</accession>
<feature type="signal peptide" evidence="1">
    <location>
        <begin position="1"/>
        <end position="20"/>
    </location>
</feature>
<name>D1PUH4_9BACT</name>
<dbReference type="HOGENOM" id="CLU_1029973_0_0_10"/>
<protein>
    <recommendedName>
        <fullName evidence="4">Carboxypeptidase-like regulatory domain-containing protein</fullName>
    </recommendedName>
</protein>
<keyword evidence="3" id="KW-1185">Reference proteome</keyword>